<gene>
    <name evidence="1" type="ORF">FB558_8364</name>
</gene>
<organism evidence="1 2">
    <name type="scientific">Pseudonocardia kunmingensis</name>
    <dbReference type="NCBI Taxonomy" id="630975"/>
    <lineage>
        <taxon>Bacteria</taxon>
        <taxon>Bacillati</taxon>
        <taxon>Actinomycetota</taxon>
        <taxon>Actinomycetes</taxon>
        <taxon>Pseudonocardiales</taxon>
        <taxon>Pseudonocardiaceae</taxon>
        <taxon>Pseudonocardia</taxon>
    </lineage>
</organism>
<protein>
    <recommendedName>
        <fullName evidence="3">MaoC dehydratase-like protein</fullName>
    </recommendedName>
</protein>
<evidence type="ECO:0000313" key="1">
    <source>
        <dbReference type="EMBL" id="TQM01846.1"/>
    </source>
</evidence>
<keyword evidence="2" id="KW-1185">Reference proteome</keyword>
<comment type="caution">
    <text evidence="1">The sequence shown here is derived from an EMBL/GenBank/DDBJ whole genome shotgun (WGS) entry which is preliminary data.</text>
</comment>
<sequence>MTGTVGHAPAGLVGQPVPGGRYSLAGYESWLGHDALYSEPEERPHPVMAFVAAQRGLGVTVAELFRMWGTEMSDGPMLTESTLEFPGEFRVDTEYDVRGTVASVVRKSGRTLGVFDLVTARFEIVEPGGDAPVAVVTNTYALPRREATE</sequence>
<dbReference type="EMBL" id="VFPA01000008">
    <property type="protein sequence ID" value="TQM01846.1"/>
    <property type="molecule type" value="Genomic_DNA"/>
</dbReference>
<evidence type="ECO:0000313" key="2">
    <source>
        <dbReference type="Proteomes" id="UP000315677"/>
    </source>
</evidence>
<name>A0A543CXK8_9PSEU</name>
<accession>A0A543CXK8</accession>
<dbReference type="RefSeq" id="WP_142064787.1">
    <property type="nucleotide sequence ID" value="NZ_VFPA01000008.1"/>
</dbReference>
<dbReference type="OrthoDB" id="5182823at2"/>
<dbReference type="Proteomes" id="UP000315677">
    <property type="component" value="Unassembled WGS sequence"/>
</dbReference>
<reference evidence="1 2" key="1">
    <citation type="submission" date="2019-06" db="EMBL/GenBank/DDBJ databases">
        <title>Sequencing the genomes of 1000 actinobacteria strains.</title>
        <authorList>
            <person name="Klenk H.-P."/>
        </authorList>
    </citation>
    <scope>NUCLEOTIDE SEQUENCE [LARGE SCALE GENOMIC DNA]</scope>
    <source>
        <strain evidence="1 2">DSM 45301</strain>
    </source>
</reference>
<evidence type="ECO:0008006" key="3">
    <source>
        <dbReference type="Google" id="ProtNLM"/>
    </source>
</evidence>
<dbReference type="AlphaFoldDB" id="A0A543CXK8"/>
<proteinExistence type="predicted"/>